<accession>X6LY13</accession>
<comment type="caution">
    <text evidence="2">The sequence shown here is derived from an EMBL/GenBank/DDBJ whole genome shotgun (WGS) entry which is preliminary data.</text>
</comment>
<reference evidence="2 3" key="1">
    <citation type="journal article" date="2013" name="Curr. Biol.">
        <title>The Genome of the Foraminiferan Reticulomyxa filosa.</title>
        <authorList>
            <person name="Glockner G."/>
            <person name="Hulsmann N."/>
            <person name="Schleicher M."/>
            <person name="Noegel A.A."/>
            <person name="Eichinger L."/>
            <person name="Gallinger C."/>
            <person name="Pawlowski J."/>
            <person name="Sierra R."/>
            <person name="Euteneuer U."/>
            <person name="Pillet L."/>
            <person name="Moustafa A."/>
            <person name="Platzer M."/>
            <person name="Groth M."/>
            <person name="Szafranski K."/>
            <person name="Schliwa M."/>
        </authorList>
    </citation>
    <scope>NUCLEOTIDE SEQUENCE [LARGE SCALE GENOMIC DNA]</scope>
</reference>
<dbReference type="SUPFAM" id="SSF56112">
    <property type="entry name" value="Protein kinase-like (PK-like)"/>
    <property type="match status" value="1"/>
</dbReference>
<dbReference type="GO" id="GO:0005524">
    <property type="term" value="F:ATP binding"/>
    <property type="evidence" value="ECO:0007669"/>
    <property type="project" value="InterPro"/>
</dbReference>
<proteinExistence type="predicted"/>
<feature type="domain" description="Protein kinase" evidence="1">
    <location>
        <begin position="1"/>
        <end position="156"/>
    </location>
</feature>
<dbReference type="InterPro" id="IPR000719">
    <property type="entry name" value="Prot_kinase_dom"/>
</dbReference>
<gene>
    <name evidence="2" type="ORF">RFI_31776</name>
</gene>
<dbReference type="GO" id="GO:0004672">
    <property type="term" value="F:protein kinase activity"/>
    <property type="evidence" value="ECO:0007669"/>
    <property type="project" value="InterPro"/>
</dbReference>
<protein>
    <recommendedName>
        <fullName evidence="1">Protein kinase domain-containing protein</fullName>
    </recommendedName>
</protein>
<dbReference type="InterPro" id="IPR011009">
    <property type="entry name" value="Kinase-like_dom_sf"/>
</dbReference>
<keyword evidence="3" id="KW-1185">Reference proteome</keyword>
<dbReference type="PROSITE" id="PS50011">
    <property type="entry name" value="PROTEIN_KINASE_DOM"/>
    <property type="match status" value="1"/>
</dbReference>
<evidence type="ECO:0000259" key="1">
    <source>
        <dbReference type="PROSITE" id="PS50011"/>
    </source>
</evidence>
<dbReference type="Proteomes" id="UP000023152">
    <property type="component" value="Unassembled WGS sequence"/>
</dbReference>
<evidence type="ECO:0000313" key="2">
    <source>
        <dbReference type="EMBL" id="ETO05620.1"/>
    </source>
</evidence>
<dbReference type="AlphaFoldDB" id="X6LY13"/>
<sequence>MIMLLLYAQIMAFQTDVKLYFVLNYYRYLKPENILLDQSSYAYLTDFGLFKELTNGKKATVCFHFDIIFSVLLIANQLIDVVVPPFYFQNIHKMYYKIQGIPLSSLPNLAKKCKDVISNVCFCLTLSFFCKCVHQIELIKYVLIVAGEIQVKDLVM</sequence>
<dbReference type="Gene3D" id="1.10.510.10">
    <property type="entry name" value="Transferase(Phosphotransferase) domain 1"/>
    <property type="match status" value="1"/>
</dbReference>
<evidence type="ECO:0000313" key="3">
    <source>
        <dbReference type="Proteomes" id="UP000023152"/>
    </source>
</evidence>
<name>X6LY13_RETFI</name>
<dbReference type="EMBL" id="ASPP01027921">
    <property type="protein sequence ID" value="ETO05620.1"/>
    <property type="molecule type" value="Genomic_DNA"/>
</dbReference>
<organism evidence="2 3">
    <name type="scientific">Reticulomyxa filosa</name>
    <dbReference type="NCBI Taxonomy" id="46433"/>
    <lineage>
        <taxon>Eukaryota</taxon>
        <taxon>Sar</taxon>
        <taxon>Rhizaria</taxon>
        <taxon>Retaria</taxon>
        <taxon>Foraminifera</taxon>
        <taxon>Monothalamids</taxon>
        <taxon>Reticulomyxidae</taxon>
        <taxon>Reticulomyxa</taxon>
    </lineage>
</organism>